<keyword evidence="4" id="KW-1185">Reference proteome</keyword>
<dbReference type="InterPro" id="IPR055528">
    <property type="entry name" value="DUF7102"/>
</dbReference>
<evidence type="ECO:0000256" key="1">
    <source>
        <dbReference type="SAM" id="MobiDB-lite"/>
    </source>
</evidence>
<feature type="region of interest" description="Disordered" evidence="1">
    <location>
        <begin position="19"/>
        <end position="51"/>
    </location>
</feature>
<evidence type="ECO:0000313" key="3">
    <source>
        <dbReference type="EMBL" id="CEJ92302.1"/>
    </source>
</evidence>
<dbReference type="OrthoDB" id="3647246at2759"/>
<feature type="domain" description="DUF7102" evidence="2">
    <location>
        <begin position="172"/>
        <end position="323"/>
    </location>
</feature>
<accession>A0A0A1TNV3</accession>
<evidence type="ECO:0000313" key="4">
    <source>
        <dbReference type="Proteomes" id="UP000039046"/>
    </source>
</evidence>
<dbReference type="Pfam" id="PF23394">
    <property type="entry name" value="DUF7102"/>
    <property type="match status" value="1"/>
</dbReference>
<gene>
    <name evidence="3" type="ORF">VHEMI07962</name>
</gene>
<reference evidence="3 4" key="1">
    <citation type="journal article" date="2015" name="Genome Announc.">
        <title>Draft Genome Sequence and Gene Annotation of the Entomopathogenic Fungus Verticillium hemipterigenum.</title>
        <authorList>
            <person name="Horn F."/>
            <person name="Habel A."/>
            <person name="Scharf D.H."/>
            <person name="Dworschak J."/>
            <person name="Brakhage A.A."/>
            <person name="Guthke R."/>
            <person name="Hertweck C."/>
            <person name="Linde J."/>
        </authorList>
    </citation>
    <scope>NUCLEOTIDE SEQUENCE [LARGE SCALE GENOMIC DNA]</scope>
</reference>
<protein>
    <recommendedName>
        <fullName evidence="2">DUF7102 domain-containing protein</fullName>
    </recommendedName>
</protein>
<sequence>MFGNSLSLIYHPILIPSKDDASQLAPEPPPIIDLTSMVSTPASESTDSTVQNMQDALHLDVEPGRAPEKDSSDNGQHINSVYTRESRATSPEPLPDDIMARIGAIMQRKELHQTPTTQSTASMIDDYLQMRAIETVRPSLPHRVPAQPSIPQPVKRTPAAYPPYQVPAEKGTVFVSIKLKPSILQLLDQVWESQSLIDVDYSRACPASEGYVEEADITISHETGIIVTNIHHVRQKPQPNSGEKTPLRRRVDAVSTMYEHLLVLVSEENPMGEYVTEASPSDTRAYLEFVKYTEKLNGVTCSLVAGSDGTLAHWILSLMCKHSDESIRLNGQLSGLDTALEIHFRRTGMNIATAKFLAQLVLDDGGLDALLSMSAAEQARQYASLGPKSLFKMRKMVKR</sequence>
<feature type="compositionally biased region" description="Basic and acidic residues" evidence="1">
    <location>
        <begin position="63"/>
        <end position="72"/>
    </location>
</feature>
<evidence type="ECO:0000259" key="2">
    <source>
        <dbReference type="Pfam" id="PF23394"/>
    </source>
</evidence>
<feature type="compositionally biased region" description="Polar residues" evidence="1">
    <location>
        <begin position="73"/>
        <end position="83"/>
    </location>
</feature>
<dbReference type="AlphaFoldDB" id="A0A0A1TNV3"/>
<dbReference type="HOGENOM" id="CLU_691136_0_0_1"/>
<name>A0A0A1TNV3_9HYPO</name>
<dbReference type="EMBL" id="CDHN01000004">
    <property type="protein sequence ID" value="CEJ92302.1"/>
    <property type="molecule type" value="Genomic_DNA"/>
</dbReference>
<feature type="compositionally biased region" description="Polar residues" evidence="1">
    <location>
        <begin position="36"/>
        <end position="51"/>
    </location>
</feature>
<feature type="region of interest" description="Disordered" evidence="1">
    <location>
        <begin position="63"/>
        <end position="96"/>
    </location>
</feature>
<proteinExistence type="predicted"/>
<organism evidence="3 4">
    <name type="scientific">[Torrubiella] hemipterigena</name>
    <dbReference type="NCBI Taxonomy" id="1531966"/>
    <lineage>
        <taxon>Eukaryota</taxon>
        <taxon>Fungi</taxon>
        <taxon>Dikarya</taxon>
        <taxon>Ascomycota</taxon>
        <taxon>Pezizomycotina</taxon>
        <taxon>Sordariomycetes</taxon>
        <taxon>Hypocreomycetidae</taxon>
        <taxon>Hypocreales</taxon>
        <taxon>Clavicipitaceae</taxon>
        <taxon>Clavicipitaceae incertae sedis</taxon>
        <taxon>'Torrubiella' clade</taxon>
    </lineage>
</organism>
<dbReference type="Proteomes" id="UP000039046">
    <property type="component" value="Unassembled WGS sequence"/>
</dbReference>